<dbReference type="Pfam" id="PF08551">
    <property type="entry name" value="DUF1751"/>
    <property type="match status" value="1"/>
</dbReference>
<dbReference type="SUPFAM" id="SSF144091">
    <property type="entry name" value="Rhomboid-like"/>
    <property type="match status" value="1"/>
</dbReference>
<keyword evidence="3 6" id="KW-1133">Transmembrane helix</keyword>
<dbReference type="PANTHER" id="PTHR13377">
    <property type="entry name" value="PLACENTAL PROTEIN 6"/>
    <property type="match status" value="1"/>
</dbReference>
<dbReference type="SMART" id="SM01160">
    <property type="entry name" value="DUF1751"/>
    <property type="match status" value="1"/>
</dbReference>
<organism evidence="7">
    <name type="scientific">Schistocephalus solidus</name>
    <name type="common">Tapeworm</name>
    <dbReference type="NCBI Taxonomy" id="70667"/>
    <lineage>
        <taxon>Eukaryota</taxon>
        <taxon>Metazoa</taxon>
        <taxon>Spiralia</taxon>
        <taxon>Lophotrochozoa</taxon>
        <taxon>Platyhelminthes</taxon>
        <taxon>Cestoda</taxon>
        <taxon>Eucestoda</taxon>
        <taxon>Diphyllobothriidea</taxon>
        <taxon>Diphyllobothriidae</taxon>
        <taxon>Schistocephalus</taxon>
    </lineage>
</organism>
<dbReference type="PANTHER" id="PTHR13377:SF3">
    <property type="entry name" value="TRANSMEMBRANE PROTEIN 115"/>
    <property type="match status" value="1"/>
</dbReference>
<evidence type="ECO:0000256" key="4">
    <source>
        <dbReference type="ARBA" id="ARBA00023136"/>
    </source>
</evidence>
<evidence type="ECO:0000256" key="6">
    <source>
        <dbReference type="SAM" id="Phobius"/>
    </source>
</evidence>
<dbReference type="InterPro" id="IPR013861">
    <property type="entry name" value="TMEM115/Pdh1/Rbl19"/>
</dbReference>
<feature type="transmembrane region" description="Helical" evidence="6">
    <location>
        <begin position="102"/>
        <end position="124"/>
    </location>
</feature>
<gene>
    <name evidence="7" type="primary">TM115</name>
    <name evidence="7" type="ORF">TR148544</name>
</gene>
<feature type="transmembrane region" description="Helical" evidence="6">
    <location>
        <begin position="20"/>
        <end position="39"/>
    </location>
</feature>
<feature type="transmembrane region" description="Helical" evidence="6">
    <location>
        <begin position="72"/>
        <end position="90"/>
    </location>
</feature>
<dbReference type="InterPro" id="IPR035952">
    <property type="entry name" value="Rhomboid-like_sf"/>
</dbReference>
<evidence type="ECO:0000313" key="7">
    <source>
        <dbReference type="EMBL" id="JAP40936.1"/>
    </source>
</evidence>
<evidence type="ECO:0000256" key="5">
    <source>
        <dbReference type="SAM" id="MobiDB-lite"/>
    </source>
</evidence>
<feature type="region of interest" description="Disordered" evidence="5">
    <location>
        <begin position="306"/>
        <end position="350"/>
    </location>
</feature>
<accession>A0A0X3P1A6</accession>
<keyword evidence="2 6" id="KW-0812">Transmembrane</keyword>
<evidence type="ECO:0000256" key="3">
    <source>
        <dbReference type="ARBA" id="ARBA00022989"/>
    </source>
</evidence>
<dbReference type="GO" id="GO:0006890">
    <property type="term" value="P:retrograde vesicle-mediated transport, Golgi to endoplasmic reticulum"/>
    <property type="evidence" value="ECO:0007669"/>
    <property type="project" value="InterPro"/>
</dbReference>
<name>A0A0X3P1A6_SCHSO</name>
<feature type="transmembrane region" description="Helical" evidence="6">
    <location>
        <begin position="130"/>
        <end position="153"/>
    </location>
</feature>
<dbReference type="GO" id="GO:0016020">
    <property type="term" value="C:membrane"/>
    <property type="evidence" value="ECO:0007669"/>
    <property type="project" value="UniProtKB-SubCell"/>
</dbReference>
<dbReference type="FunFam" id="1.20.1540.10:FF:000004">
    <property type="entry name" value="Transmembrane protein 115"/>
    <property type="match status" value="1"/>
</dbReference>
<dbReference type="GO" id="GO:0005794">
    <property type="term" value="C:Golgi apparatus"/>
    <property type="evidence" value="ECO:0007669"/>
    <property type="project" value="TreeGrafter"/>
</dbReference>
<evidence type="ECO:0000256" key="1">
    <source>
        <dbReference type="ARBA" id="ARBA00004141"/>
    </source>
</evidence>
<proteinExistence type="predicted"/>
<dbReference type="EMBL" id="GEEE01022289">
    <property type="protein sequence ID" value="JAP40936.1"/>
    <property type="molecule type" value="Transcribed_RNA"/>
</dbReference>
<comment type="subcellular location">
    <subcellularLocation>
        <location evidence="1">Membrane</location>
        <topology evidence="1">Multi-pass membrane protein</topology>
    </subcellularLocation>
</comment>
<feature type="transmembrane region" description="Helical" evidence="6">
    <location>
        <begin position="174"/>
        <end position="207"/>
    </location>
</feature>
<keyword evidence="4 6" id="KW-0472">Membrane</keyword>
<evidence type="ECO:0000256" key="2">
    <source>
        <dbReference type="ARBA" id="ARBA00022692"/>
    </source>
</evidence>
<dbReference type="AlphaFoldDB" id="A0A0X3P1A6"/>
<feature type="transmembrane region" description="Helical" evidence="6">
    <location>
        <begin position="46"/>
        <end position="66"/>
    </location>
</feature>
<sequence length="350" mass="39585">MFKLSLHCGRLHPFSLSPFSVVIVPVTVFLLIFYALSYLEYTEKYLAITVARILPPYCWVWTLITFSFYNPSVFGVISDIITIYLVYIFVFPSWKWIEVSKFCLVVQIISALFSVFILFIGYAITFDPDLLWRVPIHGLCPLLGGVLVAARQITPDTILAKLPLGKFRTKHVPFAFLLIVFLGAAFRILYFVPAIAATLGVIISWIYLRFYQKHPNGDVGDTTDAFKFSGCFPNHLEPPISIASNTIYNLLVRIRLCRKRSPNIAFAAENISVKIVESDPSNRRRQLALQVLREKLPVPPAYHSSLLDFPPQTVKEDPSQPSPQIPRTLEPIPERSSSDPVPVEPSTNKP</sequence>
<protein>
    <submittedName>
        <fullName evidence="7">Transmembrane protein 115</fullName>
    </submittedName>
</protein>
<reference evidence="7" key="1">
    <citation type="submission" date="2016-01" db="EMBL/GenBank/DDBJ databases">
        <title>Reference transcriptome for the parasite Schistocephalus solidus: insights into the molecular evolution of parasitism.</title>
        <authorList>
            <person name="Hebert F.O."/>
            <person name="Grambauer S."/>
            <person name="Barber I."/>
            <person name="Landry C.R."/>
            <person name="Aubin-Horth N."/>
        </authorList>
    </citation>
    <scope>NUCLEOTIDE SEQUENCE</scope>
</reference>